<sequence>FIEINPRLWGSIALPIACGVDFPAMTYFAATNRLEKARKMVKDYKDSIVARWYLGDLILSVSLLAKMQPLKAAKLLMPGKEDIFDDICNNDIRATVSEFVSYFIRFLKYRSTNPVDKGELG</sequence>
<feature type="non-terminal residue" evidence="1">
    <location>
        <position position="1"/>
    </location>
</feature>
<reference evidence="1" key="1">
    <citation type="journal article" date="2015" name="Nature">
        <title>Complex archaea that bridge the gap between prokaryotes and eukaryotes.</title>
        <authorList>
            <person name="Spang A."/>
            <person name="Saw J.H."/>
            <person name="Jorgensen S.L."/>
            <person name="Zaremba-Niedzwiedzka K."/>
            <person name="Martijn J."/>
            <person name="Lind A.E."/>
            <person name="van Eijk R."/>
            <person name="Schleper C."/>
            <person name="Guy L."/>
            <person name="Ettema T.J."/>
        </authorList>
    </citation>
    <scope>NUCLEOTIDE SEQUENCE</scope>
</reference>
<evidence type="ECO:0008006" key="2">
    <source>
        <dbReference type="Google" id="ProtNLM"/>
    </source>
</evidence>
<dbReference type="EMBL" id="LAZR01063186">
    <property type="protein sequence ID" value="KKK60000.1"/>
    <property type="molecule type" value="Genomic_DNA"/>
</dbReference>
<evidence type="ECO:0000313" key="1">
    <source>
        <dbReference type="EMBL" id="KKK60000.1"/>
    </source>
</evidence>
<organism evidence="1">
    <name type="scientific">marine sediment metagenome</name>
    <dbReference type="NCBI Taxonomy" id="412755"/>
    <lineage>
        <taxon>unclassified sequences</taxon>
        <taxon>metagenomes</taxon>
        <taxon>ecological metagenomes</taxon>
    </lineage>
</organism>
<name>A0A0F8XG96_9ZZZZ</name>
<comment type="caution">
    <text evidence="1">The sequence shown here is derived from an EMBL/GenBank/DDBJ whole genome shotgun (WGS) entry which is preliminary data.</text>
</comment>
<proteinExistence type="predicted"/>
<accession>A0A0F8XG96</accession>
<protein>
    <recommendedName>
        <fullName evidence="2">ATP-grasp domain-containing protein</fullName>
    </recommendedName>
</protein>
<gene>
    <name evidence="1" type="ORF">LCGC14_3028730</name>
</gene>
<dbReference type="AlphaFoldDB" id="A0A0F8XG96"/>
<dbReference type="Gene3D" id="3.30.470.20">
    <property type="entry name" value="ATP-grasp fold, B domain"/>
    <property type="match status" value="1"/>
</dbReference>